<evidence type="ECO:0000256" key="4">
    <source>
        <dbReference type="ARBA" id="ARBA00023163"/>
    </source>
</evidence>
<proteinExistence type="predicted"/>
<dbReference type="PROSITE" id="PS50977">
    <property type="entry name" value="HTH_TETR_2"/>
    <property type="match status" value="1"/>
</dbReference>
<organism evidence="7 8">
    <name type="scientific">Pontibacillus chungwhensis BH030062</name>
    <dbReference type="NCBI Taxonomy" id="1385513"/>
    <lineage>
        <taxon>Bacteria</taxon>
        <taxon>Bacillati</taxon>
        <taxon>Bacillota</taxon>
        <taxon>Bacilli</taxon>
        <taxon>Bacillales</taxon>
        <taxon>Bacillaceae</taxon>
        <taxon>Pontibacillus</taxon>
    </lineage>
</organism>
<dbReference type="PANTHER" id="PTHR43479">
    <property type="entry name" value="ACREF/ENVCD OPERON REPRESSOR-RELATED"/>
    <property type="match status" value="1"/>
</dbReference>
<name>A0A0A2UWR3_9BACI</name>
<comment type="caution">
    <text evidence="7">The sequence shown here is derived from an EMBL/GenBank/DDBJ whole genome shotgun (WGS) entry which is preliminary data.</text>
</comment>
<dbReference type="EMBL" id="AVBG01000002">
    <property type="protein sequence ID" value="KGP92737.1"/>
    <property type="molecule type" value="Genomic_DNA"/>
</dbReference>
<dbReference type="Gene3D" id="1.10.357.10">
    <property type="entry name" value="Tetracycline Repressor, domain 2"/>
    <property type="match status" value="1"/>
</dbReference>
<dbReference type="InterPro" id="IPR023772">
    <property type="entry name" value="DNA-bd_HTH_TetR-type_CS"/>
</dbReference>
<dbReference type="PRINTS" id="PR00455">
    <property type="entry name" value="HTHTETR"/>
</dbReference>
<gene>
    <name evidence="7" type="ORF">N780_13560</name>
</gene>
<dbReference type="STRING" id="1385513.N780_13560"/>
<dbReference type="InterPro" id="IPR050624">
    <property type="entry name" value="HTH-type_Tx_Regulator"/>
</dbReference>
<dbReference type="GO" id="GO:0003677">
    <property type="term" value="F:DNA binding"/>
    <property type="evidence" value="ECO:0007669"/>
    <property type="project" value="UniProtKB-UniRule"/>
</dbReference>
<keyword evidence="2" id="KW-0805">Transcription regulation</keyword>
<reference evidence="7 8" key="1">
    <citation type="submission" date="2013-08" db="EMBL/GenBank/DDBJ databases">
        <title>Genome of Pontibacillus chungwhensis.</title>
        <authorList>
            <person name="Wang Q."/>
            <person name="Wang G."/>
        </authorList>
    </citation>
    <scope>NUCLEOTIDE SEQUENCE [LARGE SCALE GENOMIC DNA]</scope>
    <source>
        <strain evidence="7 8">BH030062</strain>
    </source>
</reference>
<feature type="DNA-binding region" description="H-T-H motif" evidence="5">
    <location>
        <begin position="28"/>
        <end position="47"/>
    </location>
</feature>
<dbReference type="GO" id="GO:0045892">
    <property type="term" value="P:negative regulation of DNA-templated transcription"/>
    <property type="evidence" value="ECO:0007669"/>
    <property type="project" value="UniProtKB-ARBA"/>
</dbReference>
<evidence type="ECO:0000256" key="5">
    <source>
        <dbReference type="PROSITE-ProRule" id="PRU00335"/>
    </source>
</evidence>
<dbReference type="PANTHER" id="PTHR43479:SF22">
    <property type="entry name" value="TRANSCRIPTIONAL REGULATOR, TETR FAMILY"/>
    <property type="match status" value="1"/>
</dbReference>
<dbReference type="Pfam" id="PF00440">
    <property type="entry name" value="TetR_N"/>
    <property type="match status" value="1"/>
</dbReference>
<evidence type="ECO:0000259" key="6">
    <source>
        <dbReference type="PROSITE" id="PS50977"/>
    </source>
</evidence>
<accession>A0A0A2UWR3</accession>
<evidence type="ECO:0000313" key="8">
    <source>
        <dbReference type="Proteomes" id="UP000030153"/>
    </source>
</evidence>
<dbReference type="InterPro" id="IPR009057">
    <property type="entry name" value="Homeodomain-like_sf"/>
</dbReference>
<sequence length="295" mass="34334">MKHMNEKKQRIIETGMKLFATKGFHSTSIQEIADQSGVSKGAFYLHFSSKEDLTLQIHHYYYNDLVERIAEMRKLDLPPKESLARQIQVYIEAFQDNKEFIIMHMRDNVDIKSEANSFMMEMRKQTFRWSNENLLNIYGDALLPKIVDASILLEGMMQSYFKWLVIDNLPLDSERLAHFIVRRVDDAVNGMMEEEDAPQISRDQVESISMGFNTPSQEQTIEDQLSDMKEKVAALSLHKTRIDELIHALEIIETEVNKQKPERVVIQGMLAHFKDLPEMEQDCQEIADHLNISLL</sequence>
<evidence type="ECO:0000256" key="2">
    <source>
        <dbReference type="ARBA" id="ARBA00023015"/>
    </source>
</evidence>
<dbReference type="FunFam" id="1.10.10.60:FF:000141">
    <property type="entry name" value="TetR family transcriptional regulator"/>
    <property type="match status" value="1"/>
</dbReference>
<keyword evidence="8" id="KW-1185">Reference proteome</keyword>
<keyword evidence="4" id="KW-0804">Transcription</keyword>
<keyword evidence="3 5" id="KW-0238">DNA-binding</keyword>
<dbReference type="InterPro" id="IPR001647">
    <property type="entry name" value="HTH_TetR"/>
</dbReference>
<protein>
    <recommendedName>
        <fullName evidence="6">HTH tetR-type domain-containing protein</fullName>
    </recommendedName>
</protein>
<dbReference type="PROSITE" id="PS01081">
    <property type="entry name" value="HTH_TETR_1"/>
    <property type="match status" value="1"/>
</dbReference>
<feature type="domain" description="HTH tetR-type" evidence="6">
    <location>
        <begin position="5"/>
        <end position="65"/>
    </location>
</feature>
<dbReference type="AlphaFoldDB" id="A0A0A2UWR3"/>
<evidence type="ECO:0000256" key="1">
    <source>
        <dbReference type="ARBA" id="ARBA00022491"/>
    </source>
</evidence>
<dbReference type="SUPFAM" id="SSF46689">
    <property type="entry name" value="Homeodomain-like"/>
    <property type="match status" value="1"/>
</dbReference>
<dbReference type="Proteomes" id="UP000030153">
    <property type="component" value="Unassembled WGS sequence"/>
</dbReference>
<dbReference type="eggNOG" id="COG1309">
    <property type="taxonomic scope" value="Bacteria"/>
</dbReference>
<evidence type="ECO:0000256" key="3">
    <source>
        <dbReference type="ARBA" id="ARBA00023125"/>
    </source>
</evidence>
<evidence type="ECO:0000313" key="7">
    <source>
        <dbReference type="EMBL" id="KGP92737.1"/>
    </source>
</evidence>
<keyword evidence="1" id="KW-0678">Repressor</keyword>